<keyword evidence="1" id="KW-0732">Signal</keyword>
<dbReference type="PROSITE" id="PS51257">
    <property type="entry name" value="PROKAR_LIPOPROTEIN"/>
    <property type="match status" value="1"/>
</dbReference>
<dbReference type="EMBL" id="BMYZ01000001">
    <property type="protein sequence ID" value="GGY75030.1"/>
    <property type="molecule type" value="Genomic_DNA"/>
</dbReference>
<gene>
    <name evidence="2" type="ORF">GCM10011613_20640</name>
</gene>
<accession>A0ABQ3B1H2</accession>
<evidence type="ECO:0000256" key="1">
    <source>
        <dbReference type="SAM" id="SignalP"/>
    </source>
</evidence>
<feature type="signal peptide" evidence="1">
    <location>
        <begin position="1"/>
        <end position="19"/>
    </location>
</feature>
<keyword evidence="3" id="KW-1185">Reference proteome</keyword>
<evidence type="ECO:0000313" key="3">
    <source>
        <dbReference type="Proteomes" id="UP000619761"/>
    </source>
</evidence>
<reference evidence="3" key="1">
    <citation type="journal article" date="2019" name="Int. J. Syst. Evol. Microbiol.">
        <title>The Global Catalogue of Microorganisms (GCM) 10K type strain sequencing project: providing services to taxonomists for standard genome sequencing and annotation.</title>
        <authorList>
            <consortium name="The Broad Institute Genomics Platform"/>
            <consortium name="The Broad Institute Genome Sequencing Center for Infectious Disease"/>
            <person name="Wu L."/>
            <person name="Ma J."/>
        </authorList>
    </citation>
    <scope>NUCLEOTIDE SEQUENCE [LARGE SCALE GENOMIC DNA]</scope>
    <source>
        <strain evidence="3">KCTC 32239</strain>
    </source>
</reference>
<protein>
    <submittedName>
        <fullName evidence="2">Uncharacterized protein</fullName>
    </submittedName>
</protein>
<evidence type="ECO:0000313" key="2">
    <source>
        <dbReference type="EMBL" id="GGY75030.1"/>
    </source>
</evidence>
<feature type="chain" id="PRO_5046814208" evidence="1">
    <location>
        <begin position="20"/>
        <end position="173"/>
    </location>
</feature>
<dbReference type="RefSeq" id="WP_189418077.1">
    <property type="nucleotide sequence ID" value="NZ_BMYZ01000001.1"/>
</dbReference>
<name>A0ABQ3B1H2_9GAMM</name>
<proteinExistence type="predicted"/>
<comment type="caution">
    <text evidence="2">The sequence shown here is derived from an EMBL/GenBank/DDBJ whole genome shotgun (WGS) entry which is preliminary data.</text>
</comment>
<sequence length="173" mass="19736">MTKLYFLLLTSIYSCALNAAELGNKKNIKIPISKECKSAFYGPPIAFVGGTKFKRPKYELWDTSTPKAMSYKDVRSSVMLYVERDGRHIAAIDPSGKLLWVRNPFEESKECPYRTPRPIIEKLESIDVPEEIAAVYKNQNFNVSHSFIRVTFDSSQFGLLDLVTGDYFFEGQN</sequence>
<dbReference type="Proteomes" id="UP000619761">
    <property type="component" value="Unassembled WGS sequence"/>
</dbReference>
<organism evidence="2 3">
    <name type="scientific">Cellvibrio zantedeschiae</name>
    <dbReference type="NCBI Taxonomy" id="1237077"/>
    <lineage>
        <taxon>Bacteria</taxon>
        <taxon>Pseudomonadati</taxon>
        <taxon>Pseudomonadota</taxon>
        <taxon>Gammaproteobacteria</taxon>
        <taxon>Cellvibrionales</taxon>
        <taxon>Cellvibrionaceae</taxon>
        <taxon>Cellvibrio</taxon>
    </lineage>
</organism>